<proteinExistence type="predicted"/>
<dbReference type="Proteomes" id="UP001143856">
    <property type="component" value="Unassembled WGS sequence"/>
</dbReference>
<reference evidence="1" key="1">
    <citation type="submission" date="2022-10" db="EMBL/GenBank/DDBJ databases">
        <title>Genome Sequence of Xylaria curta.</title>
        <authorList>
            <person name="Buettner E."/>
        </authorList>
    </citation>
    <scope>NUCLEOTIDE SEQUENCE</scope>
    <source>
        <strain evidence="1">Babe10</strain>
    </source>
</reference>
<sequence>MDNDSSQPSQLPGATIQKLPPIPKGATIRRRPIPSGPVASTTSARRIHVSAKTPFRSVTTRVRKQLDKHLRQSASSRSAFTNKLSQKKNASLGERVRRIQEQSQNTATGGLGLGLENSGEVLVLGTGRAIQKVAEVALFFKKQPDCIVQLRTGSLAAVDDVVSKEEDGLEGDVAERARMPSSSGHHQHLIFIPTKQPRSRTMASPPQPPSYIIVGARVFGVSTALHLVSQYPGADVTLIDRHDPNAPIRPAASWDWNKVIRADYRDLTYCQINPVALEAQDEWRTNPLWNPFYHETGIYWISRTGFAQKVVDNFKALGRDAEIYALPVQEARQLYGGIFDNADFEGVDKVLINKTSGWAAAKDALQAGIEKAISLGVKYITAEVDQLEFDDETRCVGVKTENGSTITADRTVLCTGAFTPALLEKTATSTSRDALRPEKRMIAAGVTTGLVDLDERTAELFKEMPVCIQENPIRRGPSNGTLPPNRKNQIKFWGQSIFQFLQGAPVYSQPPAAADYKQWEVPEPLKADVAVANEATFGKCGANWKIHTHRICWDCVTPSEDFIISQHPASAGLFIATCGSFHGWKFLPVIGRYVVQMLEGTLESDLEQRWAWDRPLPNDSEVFLGNDLDSACPSGRRKHSTSVTARLTLGWEHQGGWSRMARITSYIFFVPKPAKMQHRRHGRVIAAAAALFCFQSCTACATIKLAAPASVCSNVTSGQTYDYIIVGSGAGGIPLADRLTAAGHTVLLIEKGPPSTGLWGGNLKPTWLNETSLTRFDVPGLANEIWHDPTGVVCTDVDQMSGCVLGGGVAVNSGWKSRDVAAATGRVFDRIPGTTTPSMDGKLYLQQGFEMLTSGLAASGWKSVVPNDHPDQKNFTYGHATHMFSNGERGGPLATYLLSASKRKEFTLWMNTTAKRVVRTRGHATGVEINCSPNADGHAGVVSITPGTGRVILSAGAFGSAKLLFRSGIGPTDQLNIVKNSTDGPTMISSDSWINLPVGYNLDDHVGTDIEVAHPSVVFYDFYGAYSKPIVSDTQAYLANRTGILAQAAPNLGPIFWEIISGTDGVERHLHWQARVEGTTNTSMTITQYLGTGSTTSIPIAAAARPSGAFVGAAAVGGFLGLVAML</sequence>
<evidence type="ECO:0000313" key="1">
    <source>
        <dbReference type="EMBL" id="KAJ2987273.1"/>
    </source>
</evidence>
<keyword evidence="2" id="KW-1185">Reference proteome</keyword>
<accession>A0ACC1P5Q2</accession>
<name>A0ACC1P5Q2_9PEZI</name>
<organism evidence="1 2">
    <name type="scientific">Xylaria curta</name>
    <dbReference type="NCBI Taxonomy" id="42375"/>
    <lineage>
        <taxon>Eukaryota</taxon>
        <taxon>Fungi</taxon>
        <taxon>Dikarya</taxon>
        <taxon>Ascomycota</taxon>
        <taxon>Pezizomycotina</taxon>
        <taxon>Sordariomycetes</taxon>
        <taxon>Xylariomycetidae</taxon>
        <taxon>Xylariales</taxon>
        <taxon>Xylariaceae</taxon>
        <taxon>Xylaria</taxon>
    </lineage>
</organism>
<gene>
    <name evidence="1" type="ORF">NUW58_g4598</name>
</gene>
<evidence type="ECO:0000313" key="2">
    <source>
        <dbReference type="Proteomes" id="UP001143856"/>
    </source>
</evidence>
<comment type="caution">
    <text evidence="1">The sequence shown here is derived from an EMBL/GenBank/DDBJ whole genome shotgun (WGS) entry which is preliminary data.</text>
</comment>
<dbReference type="EMBL" id="JAPDGR010000817">
    <property type="protein sequence ID" value="KAJ2987273.1"/>
    <property type="molecule type" value="Genomic_DNA"/>
</dbReference>
<protein>
    <submittedName>
        <fullName evidence="1">Uncharacterized protein</fullName>
    </submittedName>
</protein>